<dbReference type="InterPro" id="IPR030972">
    <property type="entry name" value="UrcA_uranyl"/>
</dbReference>
<reference evidence="2 3" key="1">
    <citation type="submission" date="2019-04" db="EMBL/GenBank/DDBJ databases">
        <title>Altererythrobacter aquimixticola sp. nov., isolated from sediment of junction between the ocean and a freshwater spring.</title>
        <authorList>
            <person name="Yoon J.-H."/>
        </authorList>
    </citation>
    <scope>NUCLEOTIDE SEQUENCE [LARGE SCALE GENOMIC DNA]</scope>
    <source>
        <strain evidence="2 3">SSKS-13</strain>
    </source>
</reference>
<gene>
    <name evidence="2" type="ORF">E5222_14230</name>
</gene>
<keyword evidence="1" id="KW-0732">Signal</keyword>
<evidence type="ECO:0000313" key="2">
    <source>
        <dbReference type="EMBL" id="TIX48895.1"/>
    </source>
</evidence>
<feature type="signal peptide" evidence="1">
    <location>
        <begin position="1"/>
        <end position="23"/>
    </location>
</feature>
<dbReference type="AlphaFoldDB" id="A0A4T3EWG4"/>
<feature type="chain" id="PRO_5020771123" evidence="1">
    <location>
        <begin position="24"/>
        <end position="107"/>
    </location>
</feature>
<comment type="caution">
    <text evidence="2">The sequence shown here is derived from an EMBL/GenBank/DDBJ whole genome shotgun (WGS) entry which is preliminary data.</text>
</comment>
<accession>A0A4T3EWG4</accession>
<name>A0A4T3EWG4_9SPHN</name>
<keyword evidence="3" id="KW-1185">Reference proteome</keyword>
<protein>
    <submittedName>
        <fullName evidence="2">UrcA family protein</fullName>
    </submittedName>
</protein>
<dbReference type="Proteomes" id="UP000309389">
    <property type="component" value="Unassembled WGS sequence"/>
</dbReference>
<dbReference type="EMBL" id="SSHH01000004">
    <property type="protein sequence ID" value="TIX48895.1"/>
    <property type="molecule type" value="Genomic_DNA"/>
</dbReference>
<dbReference type="RefSeq" id="WP_136694469.1">
    <property type="nucleotide sequence ID" value="NZ_SSHH01000004.1"/>
</dbReference>
<proteinExistence type="predicted"/>
<evidence type="ECO:0000256" key="1">
    <source>
        <dbReference type="SAM" id="SignalP"/>
    </source>
</evidence>
<dbReference type="NCBIfam" id="TIGR04433">
    <property type="entry name" value="UrcA_uranyl"/>
    <property type="match status" value="1"/>
</dbReference>
<evidence type="ECO:0000313" key="3">
    <source>
        <dbReference type="Proteomes" id="UP000309389"/>
    </source>
</evidence>
<sequence>MRKTALTLLAAIATAGLAAPAAAAGDVTIEIDITGLDVNNEQDLAEIQARIERAARSACRRNSSASDVFGRARTICREELIALATEEVEELRQLELARAQEDTIAMR</sequence>
<organism evidence="2 3">
    <name type="scientific">Alteraurantiacibacter aquimixticola</name>
    <dbReference type="NCBI Taxonomy" id="2489173"/>
    <lineage>
        <taxon>Bacteria</taxon>
        <taxon>Pseudomonadati</taxon>
        <taxon>Pseudomonadota</taxon>
        <taxon>Alphaproteobacteria</taxon>
        <taxon>Sphingomonadales</taxon>
        <taxon>Erythrobacteraceae</taxon>
        <taxon>Alteraurantiacibacter</taxon>
    </lineage>
</organism>